<feature type="region of interest" description="Disordered" evidence="1">
    <location>
        <begin position="85"/>
        <end position="134"/>
    </location>
</feature>
<evidence type="ECO:0000313" key="2">
    <source>
        <dbReference type="EMBL" id="KAK9929101.1"/>
    </source>
</evidence>
<evidence type="ECO:0000313" key="3">
    <source>
        <dbReference type="Proteomes" id="UP001457282"/>
    </source>
</evidence>
<feature type="compositionally biased region" description="Pro residues" evidence="1">
    <location>
        <begin position="90"/>
        <end position="101"/>
    </location>
</feature>
<evidence type="ECO:0000256" key="1">
    <source>
        <dbReference type="SAM" id="MobiDB-lite"/>
    </source>
</evidence>
<dbReference type="AlphaFoldDB" id="A0AAW1WWW5"/>
<reference evidence="2 3" key="1">
    <citation type="journal article" date="2023" name="G3 (Bethesda)">
        <title>A chromosome-length genome assembly and annotation of blackberry (Rubus argutus, cv. 'Hillquist').</title>
        <authorList>
            <person name="Bruna T."/>
            <person name="Aryal R."/>
            <person name="Dudchenko O."/>
            <person name="Sargent D.J."/>
            <person name="Mead D."/>
            <person name="Buti M."/>
            <person name="Cavallini A."/>
            <person name="Hytonen T."/>
            <person name="Andres J."/>
            <person name="Pham M."/>
            <person name="Weisz D."/>
            <person name="Mascagni F."/>
            <person name="Usai G."/>
            <person name="Natali L."/>
            <person name="Bassil N."/>
            <person name="Fernandez G.E."/>
            <person name="Lomsadze A."/>
            <person name="Armour M."/>
            <person name="Olukolu B."/>
            <person name="Poorten T."/>
            <person name="Britton C."/>
            <person name="Davik J."/>
            <person name="Ashrafi H."/>
            <person name="Aiden E.L."/>
            <person name="Borodovsky M."/>
            <person name="Worthington M."/>
        </authorList>
    </citation>
    <scope>NUCLEOTIDE SEQUENCE [LARGE SCALE GENOMIC DNA]</scope>
    <source>
        <strain evidence="2">PI 553951</strain>
    </source>
</reference>
<name>A0AAW1WWW5_RUBAR</name>
<keyword evidence="3" id="KW-1185">Reference proteome</keyword>
<comment type="caution">
    <text evidence="2">The sequence shown here is derived from an EMBL/GenBank/DDBJ whole genome shotgun (WGS) entry which is preliminary data.</text>
</comment>
<sequence>MSWPESAPNITATEATLHAQPVIACAAPPPCRRRQHRIEPVLLCHRSTPRRHVPHPIDAALNISSTSLRATIPCFQSAPFQMPSHCRVPLPTPPSPAPPSVSPSSPQPRHCAQASPSSLCPTRAEKKKKEKETE</sequence>
<dbReference type="EMBL" id="JBEDUW010000005">
    <property type="protein sequence ID" value="KAK9929101.1"/>
    <property type="molecule type" value="Genomic_DNA"/>
</dbReference>
<dbReference type="Proteomes" id="UP001457282">
    <property type="component" value="Unassembled WGS sequence"/>
</dbReference>
<protein>
    <submittedName>
        <fullName evidence="2">Uncharacterized protein</fullName>
    </submittedName>
</protein>
<feature type="compositionally biased region" description="Basic residues" evidence="1">
    <location>
        <begin position="125"/>
        <end position="134"/>
    </location>
</feature>
<proteinExistence type="predicted"/>
<organism evidence="2 3">
    <name type="scientific">Rubus argutus</name>
    <name type="common">Southern blackberry</name>
    <dbReference type="NCBI Taxonomy" id="59490"/>
    <lineage>
        <taxon>Eukaryota</taxon>
        <taxon>Viridiplantae</taxon>
        <taxon>Streptophyta</taxon>
        <taxon>Embryophyta</taxon>
        <taxon>Tracheophyta</taxon>
        <taxon>Spermatophyta</taxon>
        <taxon>Magnoliopsida</taxon>
        <taxon>eudicotyledons</taxon>
        <taxon>Gunneridae</taxon>
        <taxon>Pentapetalae</taxon>
        <taxon>rosids</taxon>
        <taxon>fabids</taxon>
        <taxon>Rosales</taxon>
        <taxon>Rosaceae</taxon>
        <taxon>Rosoideae</taxon>
        <taxon>Rosoideae incertae sedis</taxon>
        <taxon>Rubus</taxon>
    </lineage>
</organism>
<gene>
    <name evidence="2" type="ORF">M0R45_026210</name>
</gene>
<accession>A0AAW1WWW5</accession>